<dbReference type="EMBL" id="LGRX02014442">
    <property type="protein sequence ID" value="KAK3264619.1"/>
    <property type="molecule type" value="Genomic_DNA"/>
</dbReference>
<accession>A0AAE0KXY0</accession>
<feature type="non-terminal residue" evidence="1">
    <location>
        <position position="1"/>
    </location>
</feature>
<dbReference type="Proteomes" id="UP001190700">
    <property type="component" value="Unassembled WGS sequence"/>
</dbReference>
<sequence>GLERAVAQRLFAGKIPVVLQTRQYQYEGEVRQRGALSALGMLEQSALPAEVEEAVRTHLTTADQLERLRRTLETCVNFLAVFSNGGARAVVDPDMLLSRFATEMASVGEDHRLEALCPAAAKQVRLRHLKAFFLCVEAGTTGGILGRVLHRYRDPLGTAEEQALHASCRDMRLETLVTALRDLLTGPLSDPETTFPAEESLKNFLVYVDMDLADSRWYQDGFPETLQLRHALEAFRAITGVFTASASRK</sequence>
<name>A0AAE0KXY0_9CHLO</name>
<gene>
    <name evidence="1" type="ORF">CYMTET_26655</name>
</gene>
<keyword evidence="2" id="KW-1185">Reference proteome</keyword>
<proteinExistence type="predicted"/>
<evidence type="ECO:0000313" key="1">
    <source>
        <dbReference type="EMBL" id="KAK3264619.1"/>
    </source>
</evidence>
<reference evidence="1 2" key="1">
    <citation type="journal article" date="2015" name="Genome Biol. Evol.">
        <title>Comparative Genomics of a Bacterivorous Green Alga Reveals Evolutionary Causalities and Consequences of Phago-Mixotrophic Mode of Nutrition.</title>
        <authorList>
            <person name="Burns J.A."/>
            <person name="Paasch A."/>
            <person name="Narechania A."/>
            <person name="Kim E."/>
        </authorList>
    </citation>
    <scope>NUCLEOTIDE SEQUENCE [LARGE SCALE GENOMIC DNA]</scope>
    <source>
        <strain evidence="1 2">PLY_AMNH</strain>
    </source>
</reference>
<evidence type="ECO:0000313" key="2">
    <source>
        <dbReference type="Proteomes" id="UP001190700"/>
    </source>
</evidence>
<dbReference type="AlphaFoldDB" id="A0AAE0KXY0"/>
<organism evidence="1 2">
    <name type="scientific">Cymbomonas tetramitiformis</name>
    <dbReference type="NCBI Taxonomy" id="36881"/>
    <lineage>
        <taxon>Eukaryota</taxon>
        <taxon>Viridiplantae</taxon>
        <taxon>Chlorophyta</taxon>
        <taxon>Pyramimonadophyceae</taxon>
        <taxon>Pyramimonadales</taxon>
        <taxon>Pyramimonadaceae</taxon>
        <taxon>Cymbomonas</taxon>
    </lineage>
</organism>
<comment type="caution">
    <text evidence="1">The sequence shown here is derived from an EMBL/GenBank/DDBJ whole genome shotgun (WGS) entry which is preliminary data.</text>
</comment>
<protein>
    <submittedName>
        <fullName evidence="1">Uncharacterized protein</fullName>
    </submittedName>
</protein>